<sequence>MGSPADPAAAPAVLTGILLDEMYPPALAERLRGKGHDVLAVLDLGVGLASRSDEDVLAWANRHRRCVVTENVSDFGRLASQGAAHRGLILVRAKRFPRTRHGLQRLGDGLHAVLISGGVPGTGGVIWLPE</sequence>
<name>A0A8J3B641_9ACTN</name>
<dbReference type="InterPro" id="IPR041049">
    <property type="entry name" value="DUF5615"/>
</dbReference>
<evidence type="ECO:0000259" key="1">
    <source>
        <dbReference type="Pfam" id="PF18480"/>
    </source>
</evidence>
<gene>
    <name evidence="2" type="ORF">GCM10010123_01390</name>
</gene>
<evidence type="ECO:0000313" key="2">
    <source>
        <dbReference type="EMBL" id="GGJ75149.1"/>
    </source>
</evidence>
<dbReference type="EMBL" id="BMQB01000001">
    <property type="protein sequence ID" value="GGJ75149.1"/>
    <property type="molecule type" value="Genomic_DNA"/>
</dbReference>
<dbReference type="Pfam" id="PF18480">
    <property type="entry name" value="DUF5615"/>
    <property type="match status" value="1"/>
</dbReference>
<organism evidence="2 3">
    <name type="scientific">Pilimelia anulata</name>
    <dbReference type="NCBI Taxonomy" id="53371"/>
    <lineage>
        <taxon>Bacteria</taxon>
        <taxon>Bacillati</taxon>
        <taxon>Actinomycetota</taxon>
        <taxon>Actinomycetes</taxon>
        <taxon>Micromonosporales</taxon>
        <taxon>Micromonosporaceae</taxon>
        <taxon>Pilimelia</taxon>
    </lineage>
</organism>
<accession>A0A8J3B641</accession>
<evidence type="ECO:0000313" key="3">
    <source>
        <dbReference type="Proteomes" id="UP000649739"/>
    </source>
</evidence>
<comment type="caution">
    <text evidence="2">The sequence shown here is derived from an EMBL/GenBank/DDBJ whole genome shotgun (WGS) entry which is preliminary data.</text>
</comment>
<proteinExistence type="predicted"/>
<dbReference type="Proteomes" id="UP000649739">
    <property type="component" value="Unassembled WGS sequence"/>
</dbReference>
<feature type="domain" description="DUF5615" evidence="1">
    <location>
        <begin position="17"/>
        <end position="95"/>
    </location>
</feature>
<reference evidence="2" key="2">
    <citation type="submission" date="2020-09" db="EMBL/GenBank/DDBJ databases">
        <authorList>
            <person name="Sun Q."/>
            <person name="Ohkuma M."/>
        </authorList>
    </citation>
    <scope>NUCLEOTIDE SEQUENCE</scope>
    <source>
        <strain evidence="2">JCM 3090</strain>
    </source>
</reference>
<keyword evidence="3" id="KW-1185">Reference proteome</keyword>
<dbReference type="AlphaFoldDB" id="A0A8J3B641"/>
<protein>
    <recommendedName>
        <fullName evidence="1">DUF5615 domain-containing protein</fullName>
    </recommendedName>
</protein>
<reference evidence="2" key="1">
    <citation type="journal article" date="2014" name="Int. J. Syst. Evol. Microbiol.">
        <title>Complete genome sequence of Corynebacterium casei LMG S-19264T (=DSM 44701T), isolated from a smear-ripened cheese.</title>
        <authorList>
            <consortium name="US DOE Joint Genome Institute (JGI-PGF)"/>
            <person name="Walter F."/>
            <person name="Albersmeier A."/>
            <person name="Kalinowski J."/>
            <person name="Ruckert C."/>
        </authorList>
    </citation>
    <scope>NUCLEOTIDE SEQUENCE</scope>
    <source>
        <strain evidence="2">JCM 3090</strain>
    </source>
</reference>
<dbReference type="RefSeq" id="WP_189168028.1">
    <property type="nucleotide sequence ID" value="NZ_BMQB01000001.1"/>
</dbReference>